<gene>
    <name evidence="1" type="ORF">K443DRAFT_99286</name>
</gene>
<proteinExistence type="predicted"/>
<dbReference type="Proteomes" id="UP000054477">
    <property type="component" value="Unassembled WGS sequence"/>
</dbReference>
<dbReference type="EMBL" id="KN838612">
    <property type="protein sequence ID" value="KIK01129.1"/>
    <property type="molecule type" value="Genomic_DNA"/>
</dbReference>
<dbReference type="HOGENOM" id="CLU_208694_0_0_1"/>
<organism evidence="1 2">
    <name type="scientific">Laccaria amethystina LaAM-08-1</name>
    <dbReference type="NCBI Taxonomy" id="1095629"/>
    <lineage>
        <taxon>Eukaryota</taxon>
        <taxon>Fungi</taxon>
        <taxon>Dikarya</taxon>
        <taxon>Basidiomycota</taxon>
        <taxon>Agaricomycotina</taxon>
        <taxon>Agaricomycetes</taxon>
        <taxon>Agaricomycetidae</taxon>
        <taxon>Agaricales</taxon>
        <taxon>Agaricineae</taxon>
        <taxon>Hydnangiaceae</taxon>
        <taxon>Laccaria</taxon>
    </lineage>
</organism>
<evidence type="ECO:0000313" key="1">
    <source>
        <dbReference type="EMBL" id="KIK01129.1"/>
    </source>
</evidence>
<dbReference type="STRING" id="1095629.A0A0C9XHW0"/>
<name>A0A0C9XHW0_9AGAR</name>
<accession>A0A0C9XHW0</accession>
<sequence length="62" mass="7625">MATDFWVSSHYKRWIVDRVTLKQSRAEFDIHYVVDPEYLDFLAIYFANGRLKIRPIYPRFRI</sequence>
<reference evidence="1 2" key="1">
    <citation type="submission" date="2014-04" db="EMBL/GenBank/DDBJ databases">
        <authorList>
            <consortium name="DOE Joint Genome Institute"/>
            <person name="Kuo A."/>
            <person name="Kohler A."/>
            <person name="Nagy L.G."/>
            <person name="Floudas D."/>
            <person name="Copeland A."/>
            <person name="Barry K.W."/>
            <person name="Cichocki N."/>
            <person name="Veneault-Fourrey C."/>
            <person name="LaButti K."/>
            <person name="Lindquist E.A."/>
            <person name="Lipzen A."/>
            <person name="Lundell T."/>
            <person name="Morin E."/>
            <person name="Murat C."/>
            <person name="Sun H."/>
            <person name="Tunlid A."/>
            <person name="Henrissat B."/>
            <person name="Grigoriev I.V."/>
            <person name="Hibbett D.S."/>
            <person name="Martin F."/>
            <person name="Nordberg H.P."/>
            <person name="Cantor M.N."/>
            <person name="Hua S.X."/>
        </authorList>
    </citation>
    <scope>NUCLEOTIDE SEQUENCE [LARGE SCALE GENOMIC DNA]</scope>
    <source>
        <strain evidence="1 2">LaAM-08-1</strain>
    </source>
</reference>
<keyword evidence="2" id="KW-1185">Reference proteome</keyword>
<reference evidence="2" key="2">
    <citation type="submission" date="2015-01" db="EMBL/GenBank/DDBJ databases">
        <title>Evolutionary Origins and Diversification of the Mycorrhizal Mutualists.</title>
        <authorList>
            <consortium name="DOE Joint Genome Institute"/>
            <consortium name="Mycorrhizal Genomics Consortium"/>
            <person name="Kohler A."/>
            <person name="Kuo A."/>
            <person name="Nagy L.G."/>
            <person name="Floudas D."/>
            <person name="Copeland A."/>
            <person name="Barry K.W."/>
            <person name="Cichocki N."/>
            <person name="Veneault-Fourrey C."/>
            <person name="LaButti K."/>
            <person name="Lindquist E.A."/>
            <person name="Lipzen A."/>
            <person name="Lundell T."/>
            <person name="Morin E."/>
            <person name="Murat C."/>
            <person name="Riley R."/>
            <person name="Ohm R."/>
            <person name="Sun H."/>
            <person name="Tunlid A."/>
            <person name="Henrissat B."/>
            <person name="Grigoriev I.V."/>
            <person name="Hibbett D.S."/>
            <person name="Martin F."/>
        </authorList>
    </citation>
    <scope>NUCLEOTIDE SEQUENCE [LARGE SCALE GENOMIC DNA]</scope>
    <source>
        <strain evidence="2">LaAM-08-1</strain>
    </source>
</reference>
<evidence type="ECO:0000313" key="2">
    <source>
        <dbReference type="Proteomes" id="UP000054477"/>
    </source>
</evidence>
<protein>
    <submittedName>
        <fullName evidence="1">Uncharacterized protein</fullName>
    </submittedName>
</protein>
<dbReference type="OrthoDB" id="10266018at2759"/>
<dbReference type="AlphaFoldDB" id="A0A0C9XHW0"/>